<evidence type="ECO:0000313" key="2">
    <source>
        <dbReference type="Proteomes" id="UP001049176"/>
    </source>
</evidence>
<dbReference type="AlphaFoldDB" id="A0A9P8AFF3"/>
<dbReference type="GeneID" id="66070505"/>
<dbReference type="PANTHER" id="PTHR47938">
    <property type="entry name" value="RESPIRATORY COMPLEX I CHAPERONE (CIA84), PUTATIVE (AFU_ORTHOLOGUE AFUA_2G06020)-RELATED"/>
    <property type="match status" value="1"/>
</dbReference>
<keyword evidence="2" id="KW-1185">Reference proteome</keyword>
<protein>
    <recommendedName>
        <fullName evidence="3">Pentatricopeptide repeat-containing protein</fullName>
    </recommendedName>
</protein>
<dbReference type="GO" id="GO:0003729">
    <property type="term" value="F:mRNA binding"/>
    <property type="evidence" value="ECO:0007669"/>
    <property type="project" value="TreeGrafter"/>
</dbReference>
<dbReference type="PANTHER" id="PTHR47938:SF35">
    <property type="entry name" value="PENTATRICOPEPTIDE REPEAT-CONTAINING PROTEIN 4, MITOCHONDRIAL-RELATED"/>
    <property type="match status" value="1"/>
</dbReference>
<name>A0A9P8AFF3_9AGAR</name>
<comment type="caution">
    <text evidence="1">The sequence shown here is derived from an EMBL/GenBank/DDBJ whole genome shotgun (WGS) entry which is preliminary data.</text>
</comment>
<accession>A0A9P8AFF3</accession>
<evidence type="ECO:0008006" key="3">
    <source>
        <dbReference type="Google" id="ProtNLM"/>
    </source>
</evidence>
<gene>
    <name evidence="1" type="ORF">E1B28_001429</name>
</gene>
<dbReference type="KEGG" id="more:E1B28_001429"/>
<sequence>MSFRTGLLRATGSSSRRPVVANPSSLRIFSRSNSHVGGLTRDAIKKRSRIQSYLDTLKIASQRSEVEVINQYYPALAWEASQLATSSPSSSSSPESSHAISEDQLEAILETLAASGRPVDLSHIDGILADMSDIFGTPPTADTHTAIIRGLIRCQNAQTVVRWFENMPDKPGGIRPTLEHYHLLLEASPEFASFKNMRSIVQNMYKTGCLPDNETYKILLQALWQLSPQPPPPPHIMPILQEMKKNGLPYDLTILNFLANAYHTRGLTRWADEIKSHYYQTFTSHISPSQTAENIWTPRFSQTVCKEGLSAGLALYPEFLEAGGKPSFRIFNALLRHSCTLDDMKRISQELGMKPTQTQWAMMIAEAAKRGFLGTGLSLYQKARNAGISPSAPMVGVLIRALFKHNSVPYTEKVIDKALELYDDLKHAVPEDSPISTDPRVHNEGPDTDIYTRLLHGLSLAENGRRYSRAISSLLEDIKIRGMEVYSMNASIAVMRIRLAGGEEEAFREYQRRRNTLDQTGYERVLDAFCRLSVQGGVRIPSLSRYFNIVKDMRQAGYEVTPQIYTILLRHMGKLGTRTKQDPEYISLTPRLIAATRRIHDLITLDATISPEPYLWNQMMDTYQRLNCFGDAYRVWDQMFISKRFDHVSVSIIFDACGYAKATHLLEQIMTRLRRENFELNLHNWNTYIECLCRMERLSAAVKVLCLDMTGDILPTAETVRIVRSFANKPGLDEEIMNRIQQYQPELYQSLEMEKAKSL</sequence>
<organism evidence="1 2">
    <name type="scientific">Marasmius oreades</name>
    <name type="common">fairy-ring Marasmius</name>
    <dbReference type="NCBI Taxonomy" id="181124"/>
    <lineage>
        <taxon>Eukaryota</taxon>
        <taxon>Fungi</taxon>
        <taxon>Dikarya</taxon>
        <taxon>Basidiomycota</taxon>
        <taxon>Agaricomycotina</taxon>
        <taxon>Agaricomycetes</taxon>
        <taxon>Agaricomycetidae</taxon>
        <taxon>Agaricales</taxon>
        <taxon>Marasmiineae</taxon>
        <taxon>Marasmiaceae</taxon>
        <taxon>Marasmius</taxon>
    </lineage>
</organism>
<dbReference type="Gene3D" id="1.25.40.10">
    <property type="entry name" value="Tetratricopeptide repeat domain"/>
    <property type="match status" value="3"/>
</dbReference>
<dbReference type="InterPro" id="IPR011990">
    <property type="entry name" value="TPR-like_helical_dom_sf"/>
</dbReference>
<proteinExistence type="predicted"/>
<dbReference type="EMBL" id="CM032181">
    <property type="protein sequence ID" value="KAG7099599.1"/>
    <property type="molecule type" value="Genomic_DNA"/>
</dbReference>
<evidence type="ECO:0000313" key="1">
    <source>
        <dbReference type="EMBL" id="KAG7099599.1"/>
    </source>
</evidence>
<reference evidence="1" key="1">
    <citation type="journal article" date="2021" name="Genome Biol. Evol.">
        <title>The assembled and annotated genome of the fairy-ring fungus Marasmius oreades.</title>
        <authorList>
            <person name="Hiltunen M."/>
            <person name="Ament-Velasquez S.L."/>
            <person name="Johannesson H."/>
        </authorList>
    </citation>
    <scope>NUCLEOTIDE SEQUENCE</scope>
    <source>
        <strain evidence="1">03SP1</strain>
    </source>
</reference>
<dbReference type="Proteomes" id="UP001049176">
    <property type="component" value="Chromosome 1"/>
</dbReference>
<dbReference type="RefSeq" id="XP_043016069.1">
    <property type="nucleotide sequence ID" value="XM_043147360.1"/>
</dbReference>
<dbReference type="OrthoDB" id="185373at2759"/>